<accession>M1DZ26</accession>
<dbReference type="OMA" id="ICSNYCN"/>
<dbReference type="InterPro" id="IPR001810">
    <property type="entry name" value="F-box_dom"/>
</dbReference>
<sequence length="366" mass="43320">MEGKKRQPSPFQDTQTNQKRCRRITTEEIHMAHDDMVFEILTLLPAKSLVRFICVSKAWNILIQHDLNFANARSRARPRLLFEVRIKTPSNPEHYEHYRKYERFPLQLVGPRNYFNHKEISICSNYCNGLICLYYHKESQGYLYNITTGEIKAFPFPIFSMGYRKSAFARLYLGYDPATEKYKLLFCIYNKKRRPCITILTLGTNSWRRICENSTYKLYNYTCTFLNGVLYWIHHYLSTMTYFNFTDEKFGTLSLPQKSEISKIQTALWEKLILHPPNQPKNCNLVYDEVNKVFNKFDSNPELVKKKVAFLEAENIDKRTKDSKMIFATSSLISSSTYLVFPYHFAERHVSRFVENIIPLKFIIDV</sequence>
<evidence type="ECO:0000259" key="3">
    <source>
        <dbReference type="Pfam" id="PF08268"/>
    </source>
</evidence>
<dbReference type="PaxDb" id="4113-PGSC0003DMT400096708"/>
<keyword evidence="5" id="KW-1185">Reference proteome</keyword>
<evidence type="ECO:0000259" key="2">
    <source>
        <dbReference type="Pfam" id="PF00646"/>
    </source>
</evidence>
<dbReference type="Gene3D" id="1.20.1280.50">
    <property type="match status" value="1"/>
</dbReference>
<dbReference type="PANTHER" id="PTHR31111:SF19">
    <property type="entry name" value="F-BOX DOMAIN-CONTAINING PROTEIN"/>
    <property type="match status" value="1"/>
</dbReference>
<dbReference type="InterPro" id="IPR036047">
    <property type="entry name" value="F-box-like_dom_sf"/>
</dbReference>
<feature type="compositionally biased region" description="Polar residues" evidence="1">
    <location>
        <begin position="9"/>
        <end position="18"/>
    </location>
</feature>
<dbReference type="InterPro" id="IPR013187">
    <property type="entry name" value="F-box-assoc_dom_typ3"/>
</dbReference>
<proteinExistence type="predicted"/>
<reference evidence="4" key="2">
    <citation type="submission" date="2015-06" db="UniProtKB">
        <authorList>
            <consortium name="EnsemblPlants"/>
        </authorList>
    </citation>
    <scope>IDENTIFICATION</scope>
    <source>
        <strain evidence="4">DM1-3 516 R44</strain>
    </source>
</reference>
<feature type="domain" description="F-box associated beta-propeller type 3" evidence="3">
    <location>
        <begin position="119"/>
        <end position="261"/>
    </location>
</feature>
<name>M1DZ26_SOLTU</name>
<organism evidence="4 5">
    <name type="scientific">Solanum tuberosum</name>
    <name type="common">Potato</name>
    <dbReference type="NCBI Taxonomy" id="4113"/>
    <lineage>
        <taxon>Eukaryota</taxon>
        <taxon>Viridiplantae</taxon>
        <taxon>Streptophyta</taxon>
        <taxon>Embryophyta</taxon>
        <taxon>Tracheophyta</taxon>
        <taxon>Spermatophyta</taxon>
        <taxon>Magnoliopsida</taxon>
        <taxon>eudicotyledons</taxon>
        <taxon>Gunneridae</taxon>
        <taxon>Pentapetalae</taxon>
        <taxon>asterids</taxon>
        <taxon>lamiids</taxon>
        <taxon>Solanales</taxon>
        <taxon>Solanaceae</taxon>
        <taxon>Solanoideae</taxon>
        <taxon>Solaneae</taxon>
        <taxon>Solanum</taxon>
    </lineage>
</organism>
<evidence type="ECO:0000256" key="1">
    <source>
        <dbReference type="SAM" id="MobiDB-lite"/>
    </source>
</evidence>
<dbReference type="NCBIfam" id="TIGR01640">
    <property type="entry name" value="F_box_assoc_1"/>
    <property type="match status" value="1"/>
</dbReference>
<dbReference type="Proteomes" id="UP000011115">
    <property type="component" value="Unassembled WGS sequence"/>
</dbReference>
<feature type="region of interest" description="Disordered" evidence="1">
    <location>
        <begin position="1"/>
        <end position="20"/>
    </location>
</feature>
<dbReference type="Pfam" id="PF00646">
    <property type="entry name" value="F-box"/>
    <property type="match status" value="1"/>
</dbReference>
<dbReference type="HOGENOM" id="CLU_720428_0_0_1"/>
<protein>
    <submittedName>
        <fullName evidence="4">F-box protein</fullName>
    </submittedName>
</protein>
<dbReference type="eggNOG" id="ENOG502S9E8">
    <property type="taxonomic scope" value="Eukaryota"/>
</dbReference>
<dbReference type="AlphaFoldDB" id="M1DZ26"/>
<feature type="domain" description="F-box" evidence="2">
    <location>
        <begin position="34"/>
        <end position="66"/>
    </location>
</feature>
<evidence type="ECO:0000313" key="5">
    <source>
        <dbReference type="Proteomes" id="UP000011115"/>
    </source>
</evidence>
<dbReference type="InterPro" id="IPR017451">
    <property type="entry name" value="F-box-assoc_interact_dom"/>
</dbReference>
<dbReference type="SUPFAM" id="SSF81383">
    <property type="entry name" value="F-box domain"/>
    <property type="match status" value="1"/>
</dbReference>
<dbReference type="InParanoid" id="M1DZ26"/>
<dbReference type="Gramene" id="PGSC0003DMT400096708">
    <property type="protein sequence ID" value="PGSC0003DMT400096708"/>
    <property type="gene ID" value="PGSC0003DMG400046279"/>
</dbReference>
<dbReference type="PANTHER" id="PTHR31111">
    <property type="entry name" value="BNAA05G37150D PROTEIN-RELATED"/>
    <property type="match status" value="1"/>
</dbReference>
<dbReference type="Pfam" id="PF08268">
    <property type="entry name" value="FBA_3"/>
    <property type="match status" value="1"/>
</dbReference>
<evidence type="ECO:0000313" key="4">
    <source>
        <dbReference type="EnsemblPlants" id="PGSC0003DMT400096708"/>
    </source>
</evidence>
<dbReference type="FunCoup" id="M1DZ26">
    <property type="interactions" value="821"/>
</dbReference>
<reference evidence="5" key="1">
    <citation type="journal article" date="2011" name="Nature">
        <title>Genome sequence and analysis of the tuber crop potato.</title>
        <authorList>
            <consortium name="The Potato Genome Sequencing Consortium"/>
        </authorList>
    </citation>
    <scope>NUCLEOTIDE SEQUENCE [LARGE SCALE GENOMIC DNA]</scope>
    <source>
        <strain evidence="5">cv. DM1-3 516 R44</strain>
    </source>
</reference>
<dbReference type="EnsemblPlants" id="PGSC0003DMT400096708">
    <property type="protein sequence ID" value="PGSC0003DMT400096708"/>
    <property type="gene ID" value="PGSC0003DMG400046279"/>
</dbReference>